<organism evidence="3 4">
    <name type="scientific">Tritrichomonas musculus</name>
    <dbReference type="NCBI Taxonomy" id="1915356"/>
    <lineage>
        <taxon>Eukaryota</taxon>
        <taxon>Metamonada</taxon>
        <taxon>Parabasalia</taxon>
        <taxon>Tritrichomonadida</taxon>
        <taxon>Tritrichomonadidae</taxon>
        <taxon>Tritrichomonas</taxon>
    </lineage>
</organism>
<evidence type="ECO:0000313" key="4">
    <source>
        <dbReference type="Proteomes" id="UP001470230"/>
    </source>
</evidence>
<dbReference type="EMBL" id="JAPFFF010000031">
    <property type="protein sequence ID" value="KAK8844957.1"/>
    <property type="molecule type" value="Genomic_DNA"/>
</dbReference>
<gene>
    <name evidence="3" type="ORF">M9Y10_021130</name>
</gene>
<feature type="compositionally biased region" description="Basic and acidic residues" evidence="2">
    <location>
        <begin position="328"/>
        <end position="341"/>
    </location>
</feature>
<comment type="caution">
    <text evidence="3">The sequence shown here is derived from an EMBL/GenBank/DDBJ whole genome shotgun (WGS) entry which is preliminary data.</text>
</comment>
<keyword evidence="4" id="KW-1185">Reference proteome</keyword>
<evidence type="ECO:0000256" key="2">
    <source>
        <dbReference type="SAM" id="MobiDB-lite"/>
    </source>
</evidence>
<protein>
    <recommendedName>
        <fullName evidence="5">Psp-related protein</fullName>
    </recommendedName>
</protein>
<feature type="compositionally biased region" description="Low complexity" evidence="2">
    <location>
        <begin position="317"/>
        <end position="327"/>
    </location>
</feature>
<feature type="coiled-coil region" evidence="1">
    <location>
        <begin position="170"/>
        <end position="197"/>
    </location>
</feature>
<proteinExistence type="predicted"/>
<evidence type="ECO:0000313" key="3">
    <source>
        <dbReference type="EMBL" id="KAK8844957.1"/>
    </source>
</evidence>
<feature type="region of interest" description="Disordered" evidence="2">
    <location>
        <begin position="283"/>
        <end position="343"/>
    </location>
</feature>
<evidence type="ECO:0000256" key="1">
    <source>
        <dbReference type="SAM" id="Coils"/>
    </source>
</evidence>
<reference evidence="3 4" key="1">
    <citation type="submission" date="2024-04" db="EMBL/GenBank/DDBJ databases">
        <title>Tritrichomonas musculus Genome.</title>
        <authorList>
            <person name="Alves-Ferreira E."/>
            <person name="Grigg M."/>
            <person name="Lorenzi H."/>
            <person name="Galac M."/>
        </authorList>
    </citation>
    <scope>NUCLEOTIDE SEQUENCE [LARGE SCALE GENOMIC DNA]</scope>
    <source>
        <strain evidence="3 4">EAF2021</strain>
    </source>
</reference>
<keyword evidence="1" id="KW-0175">Coiled coil</keyword>
<name>A0ABR2HD36_9EUKA</name>
<evidence type="ECO:0008006" key="5">
    <source>
        <dbReference type="Google" id="ProtNLM"/>
    </source>
</evidence>
<feature type="coiled-coil region" evidence="1">
    <location>
        <begin position="90"/>
        <end position="117"/>
    </location>
</feature>
<dbReference type="Proteomes" id="UP001470230">
    <property type="component" value="Unassembled WGS sequence"/>
</dbReference>
<feature type="coiled-coil region" evidence="1">
    <location>
        <begin position="38"/>
        <end position="65"/>
    </location>
</feature>
<sequence>MKTKAPFKKPPASQYRKPEFYWRGGDKYREQEYITDEYKKALMEYRLAEQEYRQVELEVSQASSTLSERSGYTQALAGFLDGDTEGFTEENELKQELFQLEQDIREQENELEKRQAVHNPAVASGLQKEKAYYLIEIQRGTKSICLAEEESEMAREQLSACTVNNKYSTALQLEFQLDKLQRKKKFLRSLVNKTKYQFDTMKPNPPQNTSQAKEERAAYHENIDLKLQVQEAEEKLDRRPQKHINYLNFLIGQIELLNVRMSEIGLEDEIVDTEELRSKYFGDENEEEENGNENNINNSYNSDTGKLDNVISDTAGSMTSSNTNNTNREVKEKRDSGRLDDIITDTANKLNNAANADK</sequence>
<accession>A0ABR2HD36</accession>